<dbReference type="InterPro" id="IPR001736">
    <property type="entry name" value="PLipase_D/transphosphatidylase"/>
</dbReference>
<evidence type="ECO:0000313" key="3">
    <source>
        <dbReference type="Proteomes" id="UP000305874"/>
    </source>
</evidence>
<evidence type="ECO:0000259" key="1">
    <source>
        <dbReference type="PROSITE" id="PS50035"/>
    </source>
</evidence>
<feature type="domain" description="PLD phosphodiesterase" evidence="1">
    <location>
        <begin position="410"/>
        <end position="437"/>
    </location>
</feature>
<reference evidence="3" key="2">
    <citation type="submission" date="2019-06" db="EMBL/GenBank/DDBJ databases">
        <title>Co-occurence of chitin degradation, pigmentation and bioactivity in marine Pseudoalteromonas.</title>
        <authorList>
            <person name="Sonnenschein E.C."/>
            <person name="Bech P.K."/>
        </authorList>
    </citation>
    <scope>NUCLEOTIDE SEQUENCE [LARGE SCALE GENOMIC DNA]</scope>
    <source>
        <strain evidence="3">S2897</strain>
    </source>
</reference>
<dbReference type="PANTHER" id="PTHR21248">
    <property type="entry name" value="CARDIOLIPIN SYNTHASE"/>
    <property type="match status" value="1"/>
</dbReference>
<proteinExistence type="predicted"/>
<dbReference type="Gene3D" id="3.30.870.10">
    <property type="entry name" value="Endonuclease Chain A"/>
    <property type="match status" value="2"/>
</dbReference>
<dbReference type="PROSITE" id="PS50035">
    <property type="entry name" value="PLD"/>
    <property type="match status" value="2"/>
</dbReference>
<comment type="caution">
    <text evidence="2">The sequence shown here is derived from an EMBL/GenBank/DDBJ whole genome shotgun (WGS) entry which is preliminary data.</text>
</comment>
<dbReference type="Pfam" id="PF13091">
    <property type="entry name" value="PLDc_2"/>
    <property type="match status" value="2"/>
</dbReference>
<name>A0A5S3Z148_9GAMM</name>
<accession>A0A5S3Z148</accession>
<gene>
    <name evidence="2" type="ORF">CWC05_16370</name>
</gene>
<dbReference type="GO" id="GO:0030572">
    <property type="term" value="F:phosphatidyltransferase activity"/>
    <property type="evidence" value="ECO:0007669"/>
    <property type="project" value="UniProtKB-ARBA"/>
</dbReference>
<dbReference type="EMBL" id="PNCG01000017">
    <property type="protein sequence ID" value="TMP85908.1"/>
    <property type="molecule type" value="Genomic_DNA"/>
</dbReference>
<dbReference type="AlphaFoldDB" id="A0A5S3Z148"/>
<evidence type="ECO:0000313" key="2">
    <source>
        <dbReference type="EMBL" id="TMP85908.1"/>
    </source>
</evidence>
<dbReference type="SUPFAM" id="SSF56024">
    <property type="entry name" value="Phospholipase D/nuclease"/>
    <property type="match status" value="2"/>
</dbReference>
<dbReference type="RefSeq" id="WP_130145767.1">
    <property type="nucleotide sequence ID" value="NZ_PNCG01000017.1"/>
</dbReference>
<dbReference type="SMART" id="SM00155">
    <property type="entry name" value="PLDc"/>
    <property type="match status" value="2"/>
</dbReference>
<dbReference type="PANTHER" id="PTHR21248:SF12">
    <property type="entry name" value="CARDIOLIPIN SYNTHASE C"/>
    <property type="match status" value="1"/>
</dbReference>
<dbReference type="CDD" id="cd09113">
    <property type="entry name" value="PLDc_ymdC_like_2"/>
    <property type="match status" value="1"/>
</dbReference>
<protein>
    <recommendedName>
        <fullName evidence="1">PLD phosphodiesterase domain-containing protein</fullName>
    </recommendedName>
</protein>
<dbReference type="GO" id="GO:0032049">
    <property type="term" value="P:cardiolipin biosynthetic process"/>
    <property type="evidence" value="ECO:0007669"/>
    <property type="project" value="UniProtKB-ARBA"/>
</dbReference>
<dbReference type="Proteomes" id="UP000305874">
    <property type="component" value="Unassembled WGS sequence"/>
</dbReference>
<dbReference type="InterPro" id="IPR025202">
    <property type="entry name" value="PLD-like_dom"/>
</dbReference>
<reference evidence="2 3" key="1">
    <citation type="submission" date="2017-12" db="EMBL/GenBank/DDBJ databases">
        <authorList>
            <person name="Paulsen S."/>
            <person name="Gram L.K."/>
        </authorList>
    </citation>
    <scope>NUCLEOTIDE SEQUENCE [LARGE SCALE GENOMIC DNA]</scope>
    <source>
        <strain evidence="2 3">S2897</strain>
    </source>
</reference>
<dbReference type="CDD" id="cd09111">
    <property type="entry name" value="PLDc_ymdC_like_1"/>
    <property type="match status" value="1"/>
</dbReference>
<sequence length="517" mass="58486">MDALINARLLLVFAVVVVAGCVAPKAYNVHNLDDASYSMPAKGTALISNVIDEQPSPELSGFYPLIDGLDAFAARIALIETAQYSVDLQYYLYHREETSQLLSAYLLRAAERGVRVRLLLDDLSQANLEQDLSALAVHNNVEVRLFNPLNHRRLRFLSFITDYSRVSRRMHNKSFIVDSELFITGGRNIGNAYFSGDHNSQFVDFDVLGVGPIVDKATMAFDLYWNHPLAEDINELSGSADSQDLAQLSSRLSRYVSTAFHNESPYIQRLKESTLVQTLVNGKLSMDWAEAQLYVDDPNKLLTDSRNNSTHMAPKLFAAMGEPRQRVNIISPYFIPKDKGLELIKKWREQGVAVTVLTNSLAATDVPVVHAGYADYRQQLLAMGVELWELKRNLDLAAQQPKRKGFRGSSTASLHAKSMTMDDDKIFVGSLNLDPRSFNLNTEQGLLIHSERMNRLLSRWITTEMPKYAWQLSLDEQGDIVWQDRKNQQRLTTEPDTSAWLRFKVWLMSLLPIEDVL</sequence>
<organism evidence="2 3">
    <name type="scientific">Pseudoalteromonas ruthenica</name>
    <dbReference type="NCBI Taxonomy" id="151081"/>
    <lineage>
        <taxon>Bacteria</taxon>
        <taxon>Pseudomonadati</taxon>
        <taxon>Pseudomonadota</taxon>
        <taxon>Gammaproteobacteria</taxon>
        <taxon>Alteromonadales</taxon>
        <taxon>Pseudoalteromonadaceae</taxon>
        <taxon>Pseudoalteromonas</taxon>
    </lineage>
</organism>
<feature type="domain" description="PLD phosphodiesterase" evidence="1">
    <location>
        <begin position="166"/>
        <end position="193"/>
    </location>
</feature>
<dbReference type="STRING" id="151081.TW72_00815"/>